<evidence type="ECO:0000313" key="2">
    <source>
        <dbReference type="EMBL" id="KAG2934297.1"/>
    </source>
</evidence>
<accession>A0A8T1D602</accession>
<comment type="caution">
    <text evidence="2">The sequence shown here is derived from an EMBL/GenBank/DDBJ whole genome shotgun (WGS) entry which is preliminary data.</text>
</comment>
<dbReference type="EMBL" id="RCMK01000355">
    <property type="protein sequence ID" value="KAG2934297.1"/>
    <property type="molecule type" value="Genomic_DNA"/>
</dbReference>
<reference evidence="2" key="1">
    <citation type="submission" date="2018-10" db="EMBL/GenBank/DDBJ databases">
        <title>Effector identification in a new, highly contiguous assembly of the strawberry crown rot pathogen Phytophthora cactorum.</title>
        <authorList>
            <person name="Armitage A.D."/>
            <person name="Nellist C.F."/>
            <person name="Bates H."/>
            <person name="Vickerstaff R.J."/>
            <person name="Harrison R.J."/>
        </authorList>
    </citation>
    <scope>NUCLEOTIDE SEQUENCE</scope>
    <source>
        <strain evidence="2">4040</strain>
    </source>
</reference>
<protein>
    <submittedName>
        <fullName evidence="2">Uncharacterized protein</fullName>
    </submittedName>
</protein>
<gene>
    <name evidence="2" type="ORF">PC117_g12718</name>
</gene>
<name>A0A8T1D602_9STRA</name>
<dbReference type="AlphaFoldDB" id="A0A8T1D602"/>
<organism evidence="2 3">
    <name type="scientific">Phytophthora cactorum</name>
    <dbReference type="NCBI Taxonomy" id="29920"/>
    <lineage>
        <taxon>Eukaryota</taxon>
        <taxon>Sar</taxon>
        <taxon>Stramenopiles</taxon>
        <taxon>Oomycota</taxon>
        <taxon>Peronosporomycetes</taxon>
        <taxon>Peronosporales</taxon>
        <taxon>Peronosporaceae</taxon>
        <taxon>Phytophthora</taxon>
    </lineage>
</organism>
<sequence>MTAQHELEVLKFFKLKPLLFSFLDALHHGVPFPMSSKPTNPQDAAPKAASVPSAIKEG</sequence>
<feature type="region of interest" description="Disordered" evidence="1">
    <location>
        <begin position="33"/>
        <end position="58"/>
    </location>
</feature>
<dbReference type="Proteomes" id="UP000736787">
    <property type="component" value="Unassembled WGS sequence"/>
</dbReference>
<evidence type="ECO:0000313" key="3">
    <source>
        <dbReference type="Proteomes" id="UP000736787"/>
    </source>
</evidence>
<proteinExistence type="predicted"/>
<evidence type="ECO:0000256" key="1">
    <source>
        <dbReference type="SAM" id="MobiDB-lite"/>
    </source>
</evidence>